<dbReference type="GeneID" id="22111438"/>
<keyword evidence="2" id="KW-1185">Reference proteome</keyword>
<evidence type="ECO:0000313" key="1">
    <source>
        <dbReference type="EMBL" id="AIT14288.1"/>
    </source>
</evidence>
<protein>
    <submittedName>
        <fullName evidence="1">Uncharacterized protein</fullName>
    </submittedName>
</protein>
<name>A0A097EXY4_9CAUD</name>
<reference evidence="1 2" key="1">
    <citation type="submission" date="2014-09" db="EMBL/GenBank/DDBJ databases">
        <authorList>
            <person name="Lapin J.S."/>
            <person name="Pope W.H."/>
            <person name="Hua J."/>
            <person name="Ford M.E."/>
            <person name="Conway J.F."/>
            <person name="Hatfull G.F."/>
            <person name="Hendrix R.W."/>
        </authorList>
    </citation>
    <scope>NUCLEOTIDE SEQUENCE [LARGE SCALE GENOMIC DNA]</scope>
</reference>
<accession>A0A097EXY4</accession>
<dbReference type="EMBL" id="KM507819">
    <property type="protein sequence ID" value="AIT14288.1"/>
    <property type="molecule type" value="Genomic_DNA"/>
</dbReference>
<organism evidence="1 2">
    <name type="scientific">Escherichia phage 121Q</name>
    <dbReference type="NCBI Taxonomy" id="1555202"/>
    <lineage>
        <taxon>Viruses</taxon>
        <taxon>Duplodnaviria</taxon>
        <taxon>Heunggongvirae</taxon>
        <taxon>Uroviricota</taxon>
        <taxon>Caudoviricetes</taxon>
        <taxon>Asteriusvirus</taxon>
        <taxon>Asteriusvirus av121Q</taxon>
    </lineage>
</organism>
<gene>
    <name evidence="1" type="primary">398</name>
    <name evidence="1" type="ORF">PBI_121Q_398</name>
</gene>
<dbReference type="RefSeq" id="YP_009101985.1">
    <property type="nucleotide sequence ID" value="NC_025447.1"/>
</dbReference>
<sequence>MTRDDCLYIWDIIETTLSNPENYKTKKRQRHKIWIDLFVEGIHAVTIWDSPRASASTLLDNECIDCINSTFHLYGTTFFGTFLDIESKDDIDSLALQYQVLYNTKLIYDLVLASYVYKLMMKYNHISVSVYTKDILSLRDKT</sequence>
<dbReference type="KEGG" id="vg:22111438"/>
<dbReference type="Proteomes" id="UP000029889">
    <property type="component" value="Segment"/>
</dbReference>
<evidence type="ECO:0000313" key="2">
    <source>
        <dbReference type="Proteomes" id="UP000029889"/>
    </source>
</evidence>
<proteinExistence type="predicted"/>